<dbReference type="GO" id="GO:0009289">
    <property type="term" value="C:pilus"/>
    <property type="evidence" value="ECO:0007669"/>
    <property type="project" value="UniProtKB-SubCell"/>
</dbReference>
<keyword evidence="4" id="KW-0479">Metal-binding</keyword>
<feature type="signal peptide" evidence="7">
    <location>
        <begin position="1"/>
        <end position="27"/>
    </location>
</feature>
<keyword evidence="6" id="KW-0281">Fimbrium</keyword>
<evidence type="ECO:0000256" key="1">
    <source>
        <dbReference type="ARBA" id="ARBA00004561"/>
    </source>
</evidence>
<dbReference type="Gene3D" id="3.40.50.410">
    <property type="entry name" value="von Willebrand factor, type A domain"/>
    <property type="match status" value="1"/>
</dbReference>
<dbReference type="RefSeq" id="WP_187735024.1">
    <property type="nucleotide sequence ID" value="NZ_CP060790.1"/>
</dbReference>
<accession>A0A7H0HBW3</accession>
<dbReference type="Pfam" id="PF05567">
    <property type="entry name" value="T4P_PilY1"/>
    <property type="match status" value="1"/>
</dbReference>
<dbReference type="InterPro" id="IPR008707">
    <property type="entry name" value="B-propeller_PilY1"/>
</dbReference>
<keyword evidence="10" id="KW-1185">Reference proteome</keyword>
<protein>
    <recommendedName>
        <fullName evidence="8">VWFA domain-containing protein</fullName>
    </recommendedName>
</protein>
<dbReference type="PROSITE" id="PS50234">
    <property type="entry name" value="VWFA"/>
    <property type="match status" value="1"/>
</dbReference>
<dbReference type="SUPFAM" id="SSF50998">
    <property type="entry name" value="Quinoprotein alcohol dehydrogenase-like"/>
    <property type="match status" value="1"/>
</dbReference>
<evidence type="ECO:0000256" key="3">
    <source>
        <dbReference type="ARBA" id="ARBA00022558"/>
    </source>
</evidence>
<evidence type="ECO:0000259" key="8">
    <source>
        <dbReference type="PROSITE" id="PS50234"/>
    </source>
</evidence>
<evidence type="ECO:0000256" key="4">
    <source>
        <dbReference type="ARBA" id="ARBA00022723"/>
    </source>
</evidence>
<keyword evidence="7" id="KW-0732">Signal</keyword>
<dbReference type="Proteomes" id="UP000516057">
    <property type="component" value="Chromosome"/>
</dbReference>
<evidence type="ECO:0000256" key="7">
    <source>
        <dbReference type="SAM" id="SignalP"/>
    </source>
</evidence>
<evidence type="ECO:0000256" key="5">
    <source>
        <dbReference type="ARBA" id="ARBA00022837"/>
    </source>
</evidence>
<dbReference type="KEGG" id="amon:H9L24_13030"/>
<evidence type="ECO:0000256" key="2">
    <source>
        <dbReference type="ARBA" id="ARBA00008387"/>
    </source>
</evidence>
<evidence type="ECO:0000256" key="6">
    <source>
        <dbReference type="ARBA" id="ARBA00023263"/>
    </source>
</evidence>
<dbReference type="GO" id="GO:0046872">
    <property type="term" value="F:metal ion binding"/>
    <property type="evidence" value="ECO:0007669"/>
    <property type="project" value="UniProtKB-KW"/>
</dbReference>
<dbReference type="InterPro" id="IPR036465">
    <property type="entry name" value="vWFA_dom_sf"/>
</dbReference>
<feature type="domain" description="VWFA" evidence="8">
    <location>
        <begin position="56"/>
        <end position="337"/>
    </location>
</feature>
<comment type="subcellular location">
    <subcellularLocation>
        <location evidence="1">Fimbrium</location>
    </subcellularLocation>
</comment>
<sequence>MNPSHLKSLRPWAICALGVAGWSATLAQTVTYPPYPPSDIDIYGKAADSATKSIPNVLFILDNSANWNANNGQTACTYKDNGVDTGIGPTTNGKKFSIEQCALYNVIDSLKPDTDGSALYNVGFMLFNETNVESGARVIRALTPLDAAGKAKLKQTVKTLTDNQSPSPSSYDLSMYEAYLYFTQSAPYSGQRNGTLPYDPAAFSGSNYTLPANSGCGGNYVILIANGPPQGDYSKNAPIALAKLKAAGGDTAATPITYKAGSNVDPKDAANWTDEYARYLKTQGITTYTVAVTGASSDKVSYPAIFDGVATAGGGSFYEAKSVSDLELAFKNIFNQLQAVDSVFASASLPVSVNSRGTYDNQVFMGMFRPDAEAGQRWRGNLKQYQFSYNQTTDTLYLSSVDGQSAINPTTGFFSPTAISNWTKPPAAGDTGFWINQPLGANKDSQYIDYPDGEVVEKGGAAQQLRIAYATSQTARRVYTCLGCSSAPATATTALDEFKTTTITAAKLGVSTTAERDLLVNWVRGEDNQTDKDGNKVEMGPGGTTTIRPSVHGDVLHSRPAVVNYGTKAAPQVVVFYGGNDGLLHAINGNKDGTGAGQELWSFLPEEHLPKLKRLRDNTPEVGLSTSLTDKALPRDYFVDGPISLYRSIDKDGNTTKAYLYMGMRRGGRFIYALDVTNPSAPKYLWKISSSTTNFEKLGQTWSEPRLARVNGHSNPVLVMGGGYDAAAEDQATPGTTTMGNAIFVIDAFTGDLLKTFNTQRSVPADVTLVHMDQDNKVDRAYAVDTGGNIYRIDFEKTTTVGTDTSTSTAKADWGIYQFAKLQDGSSPRKFFYGPDVVVTNTFTAVQVGSGDREKPRDGKVTGGTYDTDGSLVNGTGTYAVSGYAVSNYFFTVFDDRMDKGTATGFTPIEFSNLTASGATASTTGKDYGCYLELAKGEKVVNAATTFRGETYFGTNNPNVKRTASDGSMCPANLGQAKTYTAPQFCAKATSQALSGGGLPPSPVAGFVNITYDQKNEDGSTTTTTATKEFVIGKENDKKSGIDTGKVKSTLDLPRKRRYWFQESAK</sequence>
<evidence type="ECO:0000313" key="9">
    <source>
        <dbReference type="EMBL" id="QNP58029.1"/>
    </source>
</evidence>
<keyword evidence="3" id="KW-1029">Fimbrium biogenesis</keyword>
<dbReference type="InterPro" id="IPR011047">
    <property type="entry name" value="Quinoprotein_ADH-like_sf"/>
</dbReference>
<dbReference type="AlphaFoldDB" id="A0A7H0HBW3"/>
<comment type="similarity">
    <text evidence="2">Belongs to the PilY1 family.</text>
</comment>
<keyword evidence="5" id="KW-0106">Calcium</keyword>
<gene>
    <name evidence="9" type="ORF">H9L24_13030</name>
</gene>
<dbReference type="SUPFAM" id="SSF53300">
    <property type="entry name" value="vWA-like"/>
    <property type="match status" value="1"/>
</dbReference>
<evidence type="ECO:0000313" key="10">
    <source>
        <dbReference type="Proteomes" id="UP000516057"/>
    </source>
</evidence>
<feature type="chain" id="PRO_5028883885" description="VWFA domain-containing protein" evidence="7">
    <location>
        <begin position="28"/>
        <end position="1066"/>
    </location>
</feature>
<reference evidence="9 10" key="1">
    <citation type="submission" date="2020-08" db="EMBL/GenBank/DDBJ databases">
        <title>Genome sequence of Acidovorax monticola KACC 19171T.</title>
        <authorList>
            <person name="Hyun D.-W."/>
            <person name="Bae J.-W."/>
        </authorList>
    </citation>
    <scope>NUCLEOTIDE SEQUENCE [LARGE SCALE GENOMIC DNA]</scope>
    <source>
        <strain evidence="9 10">KACC 19171</strain>
    </source>
</reference>
<proteinExistence type="inferred from homology"/>
<dbReference type="EMBL" id="CP060790">
    <property type="protein sequence ID" value="QNP58029.1"/>
    <property type="molecule type" value="Genomic_DNA"/>
</dbReference>
<organism evidence="9 10">
    <name type="scientific">Paenacidovorax monticola</name>
    <dbReference type="NCBI Taxonomy" id="1926868"/>
    <lineage>
        <taxon>Bacteria</taxon>
        <taxon>Pseudomonadati</taxon>
        <taxon>Pseudomonadota</taxon>
        <taxon>Betaproteobacteria</taxon>
        <taxon>Burkholderiales</taxon>
        <taxon>Comamonadaceae</taxon>
        <taxon>Paenacidovorax</taxon>
    </lineage>
</organism>
<name>A0A7H0HBW3_9BURK</name>
<dbReference type="InterPro" id="IPR002035">
    <property type="entry name" value="VWF_A"/>
</dbReference>